<keyword evidence="5" id="KW-0812">Transmembrane</keyword>
<protein>
    <recommendedName>
        <fullName evidence="10">Glycosyltransferase 8 domain-containing protein 1</fullName>
    </recommendedName>
</protein>
<evidence type="ECO:0000256" key="10">
    <source>
        <dbReference type="ARBA" id="ARBA00041022"/>
    </source>
</evidence>
<sequence>NGVLLVLLAVAILIIVHRNLLNLSDFLDRENPGQILPFEAELSPGVRQKTERKRDEIPVLITATEDRLGAVIVAMNSVSRNSKANVAFTIVTLNDTVDHLAWISKTTLKNVKYKIVIFQPELLNGKISKDPKMLEATKPLTFARFYLPMYIPEVEKAIYLDDDVVVQDIQELYEINLKPGHAAAFSDDCDSASAKGIVRAAGNQLQNNYMGFLDFKKEAIKKLGMKANTCSFNPGVIVANLTEWKNQNVTQQLEKWMERNSEDLYSNTLAESITTPPLLIVFYKRHSPINPMWHVRHLITGAGNRYSPQYVRTAKLLHWNGHYKPWGRTTSFSDVWDQWFIPDPTGKFHPVRKHAD</sequence>
<evidence type="ECO:0000256" key="9">
    <source>
        <dbReference type="ARBA" id="ARBA00023180"/>
    </source>
</evidence>
<evidence type="ECO:0000313" key="13">
    <source>
        <dbReference type="Proteomes" id="UP000242638"/>
    </source>
</evidence>
<reference evidence="12" key="2">
    <citation type="submission" date="2025-08" db="UniProtKB">
        <authorList>
            <consortium name="Ensembl"/>
        </authorList>
    </citation>
    <scope>IDENTIFICATION</scope>
    <source>
        <strain evidence="12">Guanapo</strain>
    </source>
</reference>
<evidence type="ECO:0000256" key="7">
    <source>
        <dbReference type="ARBA" id="ARBA00022989"/>
    </source>
</evidence>
<evidence type="ECO:0000256" key="3">
    <source>
        <dbReference type="ARBA" id="ARBA00022676"/>
    </source>
</evidence>
<keyword evidence="13" id="KW-1185">Reference proteome</keyword>
<keyword evidence="4" id="KW-0808">Transferase</keyword>
<comment type="subcellular location">
    <subcellularLocation>
        <location evidence="1">Membrane</location>
        <topology evidence="1">Single-pass type II membrane protein</topology>
    </subcellularLocation>
</comment>
<feature type="signal peptide" evidence="11">
    <location>
        <begin position="1"/>
        <end position="18"/>
    </location>
</feature>
<evidence type="ECO:0000256" key="8">
    <source>
        <dbReference type="ARBA" id="ARBA00023136"/>
    </source>
</evidence>
<keyword evidence="8" id="KW-0472">Membrane</keyword>
<dbReference type="STRING" id="8081.ENSPREP00000004331"/>
<dbReference type="Bgee" id="ENSPREG00000002996">
    <property type="expression patterns" value="Expressed in caudal fin and 1 other cell type or tissue"/>
</dbReference>
<dbReference type="InterPro" id="IPR029044">
    <property type="entry name" value="Nucleotide-diphossugar_trans"/>
</dbReference>
<keyword evidence="3" id="KW-0328">Glycosyltransferase</keyword>
<evidence type="ECO:0000256" key="1">
    <source>
        <dbReference type="ARBA" id="ARBA00004606"/>
    </source>
</evidence>
<dbReference type="Pfam" id="PF01501">
    <property type="entry name" value="Glyco_transf_8"/>
    <property type="match status" value="1"/>
</dbReference>
<evidence type="ECO:0000256" key="4">
    <source>
        <dbReference type="ARBA" id="ARBA00022679"/>
    </source>
</evidence>
<evidence type="ECO:0000256" key="11">
    <source>
        <dbReference type="SAM" id="SignalP"/>
    </source>
</evidence>
<dbReference type="Proteomes" id="UP000242638">
    <property type="component" value="Unassembled WGS sequence"/>
</dbReference>
<dbReference type="GO" id="GO:0005794">
    <property type="term" value="C:Golgi apparatus"/>
    <property type="evidence" value="ECO:0007669"/>
    <property type="project" value="TreeGrafter"/>
</dbReference>
<evidence type="ECO:0000256" key="5">
    <source>
        <dbReference type="ARBA" id="ARBA00022692"/>
    </source>
</evidence>
<comment type="similarity">
    <text evidence="2">Belongs to the glycosyltransferase 8 family.</text>
</comment>
<feature type="chain" id="PRO_5018283000" description="Glycosyltransferase 8 domain-containing protein 1" evidence="11">
    <location>
        <begin position="19"/>
        <end position="356"/>
    </location>
</feature>
<evidence type="ECO:0000313" key="12">
    <source>
        <dbReference type="Ensembl" id="ENSPREP00000004331.1"/>
    </source>
</evidence>
<keyword evidence="11" id="KW-0732">Signal</keyword>
<name>A0A3P9N403_POERE</name>
<accession>A0A3P9N403</accession>
<dbReference type="GO" id="GO:0008194">
    <property type="term" value="F:UDP-glycosyltransferase activity"/>
    <property type="evidence" value="ECO:0007669"/>
    <property type="project" value="UniProtKB-ARBA"/>
</dbReference>
<organism evidence="12 13">
    <name type="scientific">Poecilia reticulata</name>
    <name type="common">Guppy</name>
    <name type="synonym">Acanthophacelus reticulatus</name>
    <dbReference type="NCBI Taxonomy" id="8081"/>
    <lineage>
        <taxon>Eukaryota</taxon>
        <taxon>Metazoa</taxon>
        <taxon>Chordata</taxon>
        <taxon>Craniata</taxon>
        <taxon>Vertebrata</taxon>
        <taxon>Euteleostomi</taxon>
        <taxon>Actinopterygii</taxon>
        <taxon>Neopterygii</taxon>
        <taxon>Teleostei</taxon>
        <taxon>Neoteleostei</taxon>
        <taxon>Acanthomorphata</taxon>
        <taxon>Ovalentaria</taxon>
        <taxon>Atherinomorphae</taxon>
        <taxon>Cyprinodontiformes</taxon>
        <taxon>Poeciliidae</taxon>
        <taxon>Poeciliinae</taxon>
        <taxon>Poecilia</taxon>
    </lineage>
</organism>
<dbReference type="AlphaFoldDB" id="A0A3P9N403"/>
<evidence type="ECO:0000256" key="2">
    <source>
        <dbReference type="ARBA" id="ARBA00006351"/>
    </source>
</evidence>
<keyword evidence="6" id="KW-0735">Signal-anchor</keyword>
<keyword evidence="9" id="KW-0325">Glycoprotein</keyword>
<dbReference type="PANTHER" id="PTHR13778">
    <property type="entry name" value="GLYCOSYLTRANSFERASE 8 DOMAIN-CONTAINING PROTEIN"/>
    <property type="match status" value="1"/>
</dbReference>
<proteinExistence type="inferred from homology"/>
<dbReference type="InterPro" id="IPR050748">
    <property type="entry name" value="Glycosyltrans_8_dom-fam"/>
</dbReference>
<evidence type="ECO:0000256" key="6">
    <source>
        <dbReference type="ARBA" id="ARBA00022968"/>
    </source>
</evidence>
<dbReference type="Gene3D" id="3.90.550.10">
    <property type="entry name" value="Spore Coat Polysaccharide Biosynthesis Protein SpsA, Chain A"/>
    <property type="match status" value="1"/>
</dbReference>
<dbReference type="GeneTree" id="ENSGT00940000159273"/>
<reference evidence="12" key="3">
    <citation type="submission" date="2025-09" db="UniProtKB">
        <authorList>
            <consortium name="Ensembl"/>
        </authorList>
    </citation>
    <scope>IDENTIFICATION</scope>
    <source>
        <strain evidence="12">Guanapo</strain>
    </source>
</reference>
<dbReference type="Ensembl" id="ENSPRET00000004391.1">
    <property type="protein sequence ID" value="ENSPREP00000004331.1"/>
    <property type="gene ID" value="ENSPREG00000002996.1"/>
</dbReference>
<dbReference type="OMA" id="YKQHSNI"/>
<dbReference type="PANTHER" id="PTHR13778:SF3">
    <property type="entry name" value="GLYCOSYLTRANSFERASE 8 DOMAIN-CONTAINING PROTEIN 1"/>
    <property type="match status" value="1"/>
</dbReference>
<keyword evidence="7" id="KW-1133">Transmembrane helix</keyword>
<reference evidence="13" key="1">
    <citation type="submission" date="2013-11" db="EMBL/GenBank/DDBJ databases">
        <title>The genomic landscape of the Guanapo guppy.</title>
        <authorList>
            <person name="Kuenstner A."/>
            <person name="Dreyer C."/>
        </authorList>
    </citation>
    <scope>NUCLEOTIDE SEQUENCE</scope>
    <source>
        <strain evidence="13">Guanapo</strain>
    </source>
</reference>
<dbReference type="GO" id="GO:0016020">
    <property type="term" value="C:membrane"/>
    <property type="evidence" value="ECO:0007669"/>
    <property type="project" value="UniProtKB-SubCell"/>
</dbReference>
<dbReference type="SUPFAM" id="SSF53448">
    <property type="entry name" value="Nucleotide-diphospho-sugar transferases"/>
    <property type="match status" value="1"/>
</dbReference>
<dbReference type="InterPro" id="IPR002495">
    <property type="entry name" value="Glyco_trans_8"/>
</dbReference>